<feature type="transmembrane region" description="Helical" evidence="1">
    <location>
        <begin position="52"/>
        <end position="85"/>
    </location>
</feature>
<dbReference type="Proteomes" id="UP000264445">
    <property type="component" value="Unassembled WGS sequence"/>
</dbReference>
<evidence type="ECO:0000313" key="3">
    <source>
        <dbReference type="Proteomes" id="UP000264445"/>
    </source>
</evidence>
<dbReference type="Pfam" id="PF07456">
    <property type="entry name" value="Hpre_diP_synt_I"/>
    <property type="match status" value="1"/>
</dbReference>
<keyword evidence="1" id="KW-0812">Transmembrane</keyword>
<proteinExistence type="predicted"/>
<dbReference type="InterPro" id="IPR014535">
    <property type="entry name" value="Hpre_diP_synt_I"/>
</dbReference>
<gene>
    <name evidence="2" type="ORF">DEA61_03180</name>
</gene>
<reference evidence="2 3" key="1">
    <citation type="journal article" date="2018" name="Nat. Biotechnol.">
        <title>A standardized bacterial taxonomy based on genome phylogeny substantially revises the tree of life.</title>
        <authorList>
            <person name="Parks D.H."/>
            <person name="Chuvochina M."/>
            <person name="Waite D.W."/>
            <person name="Rinke C."/>
            <person name="Skarshewski A."/>
            <person name="Chaumeil P.A."/>
            <person name="Hugenholtz P."/>
        </authorList>
    </citation>
    <scope>NUCLEOTIDE SEQUENCE [LARGE SCALE GENOMIC DNA]</scope>
    <source>
        <strain evidence="2">UBA12544</strain>
    </source>
</reference>
<dbReference type="PIRSF" id="PIRSF027391">
    <property type="entry name" value="Hpre_diP_synt_I"/>
    <property type="match status" value="1"/>
</dbReference>
<keyword evidence="1" id="KW-1133">Transmembrane helix</keyword>
<feature type="transmembrane region" description="Helical" evidence="1">
    <location>
        <begin position="146"/>
        <end position="172"/>
    </location>
</feature>
<evidence type="ECO:0000313" key="2">
    <source>
        <dbReference type="EMBL" id="HBT48859.1"/>
    </source>
</evidence>
<dbReference type="AlphaFoldDB" id="A0A357VKX4"/>
<evidence type="ECO:0000256" key="1">
    <source>
        <dbReference type="SAM" id="Phobius"/>
    </source>
</evidence>
<comment type="caution">
    <text evidence="2">The sequence shown here is derived from an EMBL/GenBank/DDBJ whole genome shotgun (WGS) entry which is preliminary data.</text>
</comment>
<feature type="transmembrane region" description="Helical" evidence="1">
    <location>
        <begin position="20"/>
        <end position="40"/>
    </location>
</feature>
<sequence length="183" mass="19962">MSRSTKLPIEYTNMSRTKKMVFLSILVSTSLILYIIEGMLPVPFIAPGAKLGLANIITVTSLYLFGFIDTLIVLIVRILLATFFASSPSTFFYSLGGGLLSLIVMYLVKNIGKNHVSEVGVSVSGGVFHNIGQMLVASAIVQNINIMIYLPVLMIAGIGTGIFVGLSSKFLLKHWNKLKILKY</sequence>
<dbReference type="Gene3D" id="1.10.1760.20">
    <property type="match status" value="1"/>
</dbReference>
<name>A0A357VKX4_9THEO</name>
<keyword evidence="1" id="KW-0472">Membrane</keyword>
<protein>
    <submittedName>
        <fullName evidence="2">Heptaprenyl diphosphate synthase</fullName>
    </submittedName>
</protein>
<dbReference type="EMBL" id="DOLB01000054">
    <property type="protein sequence ID" value="HBT48859.1"/>
    <property type="molecule type" value="Genomic_DNA"/>
</dbReference>
<accession>A0A357VKX4</accession>
<dbReference type="InterPro" id="IPR010898">
    <property type="entry name" value="Hpre_diP_synth_I"/>
</dbReference>
<organism evidence="2 3">
    <name type="scientific">Caldanaerobacter subterraneus</name>
    <dbReference type="NCBI Taxonomy" id="911092"/>
    <lineage>
        <taxon>Bacteria</taxon>
        <taxon>Bacillati</taxon>
        <taxon>Bacillota</taxon>
        <taxon>Clostridia</taxon>
        <taxon>Thermoanaerobacterales</taxon>
        <taxon>Thermoanaerobacteraceae</taxon>
        <taxon>Caldanaerobacter</taxon>
    </lineage>
</organism>
<feature type="transmembrane region" description="Helical" evidence="1">
    <location>
        <begin position="91"/>
        <end position="108"/>
    </location>
</feature>